<proteinExistence type="predicted"/>
<sequence>MPIVGLEKERKRKRRRRRKERKKEEVEEQEEDVRKVYGPISSRRHAVISGKVGGAYLALCREQRKRKRKREAREHHLGAIEAGTHSTLAMSPERKDAMG</sequence>
<feature type="compositionally biased region" description="Basic residues" evidence="1">
    <location>
        <begin position="10"/>
        <end position="21"/>
    </location>
</feature>
<evidence type="ECO:0000313" key="2">
    <source>
        <dbReference type="EMBL" id="KAF7399732.1"/>
    </source>
</evidence>
<name>A0A834K5D1_VESGE</name>
<dbReference type="Proteomes" id="UP000617340">
    <property type="component" value="Unassembled WGS sequence"/>
</dbReference>
<reference evidence="2" key="1">
    <citation type="journal article" date="2020" name="G3 (Bethesda)">
        <title>High-Quality Assemblies for Three Invasive Social Wasps from the &lt;i&gt;Vespula&lt;/i&gt; Genus.</title>
        <authorList>
            <person name="Harrop T.W.R."/>
            <person name="Guhlin J."/>
            <person name="McLaughlin G.M."/>
            <person name="Permina E."/>
            <person name="Stockwell P."/>
            <person name="Gilligan J."/>
            <person name="Le Lec M.F."/>
            <person name="Gruber M.A.M."/>
            <person name="Quinn O."/>
            <person name="Lovegrove M."/>
            <person name="Duncan E.J."/>
            <person name="Remnant E.J."/>
            <person name="Van Eeckhoven J."/>
            <person name="Graham B."/>
            <person name="Knapp R.A."/>
            <person name="Langford K.W."/>
            <person name="Kronenberg Z."/>
            <person name="Press M.O."/>
            <person name="Eacker S.M."/>
            <person name="Wilson-Rankin E.E."/>
            <person name="Purcell J."/>
            <person name="Lester P.J."/>
            <person name="Dearden P.K."/>
        </authorList>
    </citation>
    <scope>NUCLEOTIDE SEQUENCE</scope>
    <source>
        <strain evidence="2">Linc-1</strain>
    </source>
</reference>
<dbReference type="EMBL" id="JACSDZ010000007">
    <property type="protein sequence ID" value="KAF7399732.1"/>
    <property type="molecule type" value="Genomic_DNA"/>
</dbReference>
<evidence type="ECO:0000313" key="3">
    <source>
        <dbReference type="Proteomes" id="UP000617340"/>
    </source>
</evidence>
<comment type="caution">
    <text evidence="2">The sequence shown here is derived from an EMBL/GenBank/DDBJ whole genome shotgun (WGS) entry which is preliminary data.</text>
</comment>
<feature type="region of interest" description="Disordered" evidence="1">
    <location>
        <begin position="1"/>
        <end position="32"/>
    </location>
</feature>
<feature type="region of interest" description="Disordered" evidence="1">
    <location>
        <begin position="65"/>
        <end position="99"/>
    </location>
</feature>
<gene>
    <name evidence="2" type="ORF">HZH68_008324</name>
</gene>
<dbReference type="AlphaFoldDB" id="A0A834K5D1"/>
<keyword evidence="3" id="KW-1185">Reference proteome</keyword>
<accession>A0A834K5D1</accession>
<evidence type="ECO:0000256" key="1">
    <source>
        <dbReference type="SAM" id="MobiDB-lite"/>
    </source>
</evidence>
<protein>
    <submittedName>
        <fullName evidence="2">Uncharacterized protein</fullName>
    </submittedName>
</protein>
<organism evidence="2 3">
    <name type="scientific">Vespula germanica</name>
    <name type="common">German yellow jacket</name>
    <name type="synonym">Paravespula germanica</name>
    <dbReference type="NCBI Taxonomy" id="30212"/>
    <lineage>
        <taxon>Eukaryota</taxon>
        <taxon>Metazoa</taxon>
        <taxon>Ecdysozoa</taxon>
        <taxon>Arthropoda</taxon>
        <taxon>Hexapoda</taxon>
        <taxon>Insecta</taxon>
        <taxon>Pterygota</taxon>
        <taxon>Neoptera</taxon>
        <taxon>Endopterygota</taxon>
        <taxon>Hymenoptera</taxon>
        <taxon>Apocrita</taxon>
        <taxon>Aculeata</taxon>
        <taxon>Vespoidea</taxon>
        <taxon>Vespidae</taxon>
        <taxon>Vespinae</taxon>
        <taxon>Vespula</taxon>
    </lineage>
</organism>